<accession>A0AC60PA18</accession>
<keyword evidence="2" id="KW-1185">Reference proteome</keyword>
<dbReference type="Proteomes" id="UP000805193">
    <property type="component" value="Unassembled WGS sequence"/>
</dbReference>
<comment type="caution">
    <text evidence="1">The sequence shown here is derived from an EMBL/GenBank/DDBJ whole genome shotgun (WGS) entry which is preliminary data.</text>
</comment>
<evidence type="ECO:0000313" key="1">
    <source>
        <dbReference type="EMBL" id="KAG0416289.1"/>
    </source>
</evidence>
<gene>
    <name evidence="1" type="ORF">HPB47_006505</name>
</gene>
<evidence type="ECO:0000313" key="2">
    <source>
        <dbReference type="Proteomes" id="UP000805193"/>
    </source>
</evidence>
<dbReference type="EMBL" id="JABSTQ010010963">
    <property type="protein sequence ID" value="KAG0416289.1"/>
    <property type="molecule type" value="Genomic_DNA"/>
</dbReference>
<sequence length="160" mass="16707">MFQARDENKAASTESLARTSPLEQNPVEAARPSGPPTLTRSDSHVARFYNARAMFERLQEASKKPQTVATPGRRGSVASSPASSPSSSAPASSFPRWSEEAPSEEPAKTLVNGDSHGTKCSIASVAEQKIIGSESAVANGVGKQDVAKAAIAPVLEKKSS</sequence>
<proteinExistence type="predicted"/>
<reference evidence="1 2" key="1">
    <citation type="journal article" date="2020" name="Cell">
        <title>Large-Scale Comparative Analyses of Tick Genomes Elucidate Their Genetic Diversity and Vector Capacities.</title>
        <authorList>
            <consortium name="Tick Genome and Microbiome Consortium (TIGMIC)"/>
            <person name="Jia N."/>
            <person name="Wang J."/>
            <person name="Shi W."/>
            <person name="Du L."/>
            <person name="Sun Y."/>
            <person name="Zhan W."/>
            <person name="Jiang J.F."/>
            <person name="Wang Q."/>
            <person name="Zhang B."/>
            <person name="Ji P."/>
            <person name="Bell-Sakyi L."/>
            <person name="Cui X.M."/>
            <person name="Yuan T.T."/>
            <person name="Jiang B.G."/>
            <person name="Yang W.F."/>
            <person name="Lam T.T."/>
            <person name="Chang Q.C."/>
            <person name="Ding S.J."/>
            <person name="Wang X.J."/>
            <person name="Zhu J.G."/>
            <person name="Ruan X.D."/>
            <person name="Zhao L."/>
            <person name="Wei J.T."/>
            <person name="Ye R.Z."/>
            <person name="Que T.C."/>
            <person name="Du C.H."/>
            <person name="Zhou Y.H."/>
            <person name="Cheng J.X."/>
            <person name="Dai P.F."/>
            <person name="Guo W.B."/>
            <person name="Han X.H."/>
            <person name="Huang E.J."/>
            <person name="Li L.F."/>
            <person name="Wei W."/>
            <person name="Gao Y.C."/>
            <person name="Liu J.Z."/>
            <person name="Shao H.Z."/>
            <person name="Wang X."/>
            <person name="Wang C.C."/>
            <person name="Yang T.C."/>
            <person name="Huo Q.B."/>
            <person name="Li W."/>
            <person name="Chen H.Y."/>
            <person name="Chen S.E."/>
            <person name="Zhou L.G."/>
            <person name="Ni X.B."/>
            <person name="Tian J.H."/>
            <person name="Sheng Y."/>
            <person name="Liu T."/>
            <person name="Pan Y.S."/>
            <person name="Xia L.Y."/>
            <person name="Li J."/>
            <person name="Zhao F."/>
            <person name="Cao W.C."/>
        </authorList>
    </citation>
    <scope>NUCLEOTIDE SEQUENCE [LARGE SCALE GENOMIC DNA]</scope>
    <source>
        <strain evidence="1">Iper-2018</strain>
    </source>
</reference>
<name>A0AC60PA18_IXOPE</name>
<organism evidence="1 2">
    <name type="scientific">Ixodes persulcatus</name>
    <name type="common">Taiga tick</name>
    <dbReference type="NCBI Taxonomy" id="34615"/>
    <lineage>
        <taxon>Eukaryota</taxon>
        <taxon>Metazoa</taxon>
        <taxon>Ecdysozoa</taxon>
        <taxon>Arthropoda</taxon>
        <taxon>Chelicerata</taxon>
        <taxon>Arachnida</taxon>
        <taxon>Acari</taxon>
        <taxon>Parasitiformes</taxon>
        <taxon>Ixodida</taxon>
        <taxon>Ixodoidea</taxon>
        <taxon>Ixodidae</taxon>
        <taxon>Ixodinae</taxon>
        <taxon>Ixodes</taxon>
    </lineage>
</organism>
<protein>
    <submittedName>
        <fullName evidence="1">Uncharacterized protein</fullName>
    </submittedName>
</protein>